<dbReference type="Pfam" id="PF14111">
    <property type="entry name" value="DUF4283"/>
    <property type="match status" value="1"/>
</dbReference>
<dbReference type="PANTHER" id="PTHR33233:SF17">
    <property type="entry name" value="DUF4283 DOMAIN-CONTAINING PROTEIN"/>
    <property type="match status" value="1"/>
</dbReference>
<name>A0ABQ7W0Q6_SOLTU</name>
<evidence type="ECO:0000313" key="2">
    <source>
        <dbReference type="EMBL" id="KAH0773896.1"/>
    </source>
</evidence>
<organism evidence="2 3">
    <name type="scientific">Solanum tuberosum</name>
    <name type="common">Potato</name>
    <dbReference type="NCBI Taxonomy" id="4113"/>
    <lineage>
        <taxon>Eukaryota</taxon>
        <taxon>Viridiplantae</taxon>
        <taxon>Streptophyta</taxon>
        <taxon>Embryophyta</taxon>
        <taxon>Tracheophyta</taxon>
        <taxon>Spermatophyta</taxon>
        <taxon>Magnoliopsida</taxon>
        <taxon>eudicotyledons</taxon>
        <taxon>Gunneridae</taxon>
        <taxon>Pentapetalae</taxon>
        <taxon>asterids</taxon>
        <taxon>lamiids</taxon>
        <taxon>Solanales</taxon>
        <taxon>Solanaceae</taxon>
        <taxon>Solanoideae</taxon>
        <taxon>Solaneae</taxon>
        <taxon>Solanum</taxon>
    </lineage>
</organism>
<comment type="caution">
    <text evidence="2">The sequence shown here is derived from an EMBL/GenBank/DDBJ whole genome shotgun (WGS) entry which is preliminary data.</text>
</comment>
<dbReference type="PANTHER" id="PTHR33233">
    <property type="entry name" value="ENDONUCLEASE/EXONUCLEASE/PHOSPHATASE"/>
    <property type="match status" value="1"/>
</dbReference>
<dbReference type="InterPro" id="IPR025558">
    <property type="entry name" value="DUF4283"/>
</dbReference>
<evidence type="ECO:0000259" key="1">
    <source>
        <dbReference type="Pfam" id="PF14111"/>
    </source>
</evidence>
<sequence length="186" mass="22227">MQRYVMQFWANVAQLDLYLHEVGYYIFRFQNKEDMQEFFYNGPYTINNKPIILKPWSIDFDLSNEFPTEISLWVKFPNLPMTCWSKDSLSRIASTVGKPVYANECTSKQTRISFARMLIEDNVVDLNLLFQAKELRRDNRLQRRSLRSGSIRESYQQQQLPEYVRMNKLILPLKSHQVKHHNLARV</sequence>
<proteinExistence type="predicted"/>
<feature type="domain" description="DUF4283" evidence="1">
    <location>
        <begin position="1"/>
        <end position="63"/>
    </location>
</feature>
<evidence type="ECO:0000313" key="3">
    <source>
        <dbReference type="Proteomes" id="UP000826656"/>
    </source>
</evidence>
<accession>A0ABQ7W0Q6</accession>
<dbReference type="Proteomes" id="UP000826656">
    <property type="component" value="Unassembled WGS sequence"/>
</dbReference>
<dbReference type="EMBL" id="JAIVGD010000005">
    <property type="protein sequence ID" value="KAH0773896.1"/>
    <property type="molecule type" value="Genomic_DNA"/>
</dbReference>
<gene>
    <name evidence="2" type="ORF">KY290_011033</name>
</gene>
<protein>
    <recommendedName>
        <fullName evidence="1">DUF4283 domain-containing protein</fullName>
    </recommendedName>
</protein>
<reference evidence="2 3" key="1">
    <citation type="journal article" date="2021" name="bioRxiv">
        <title>Chromosome-scale and haplotype-resolved genome assembly of a tetraploid potato cultivar.</title>
        <authorList>
            <person name="Sun H."/>
            <person name="Jiao W.-B."/>
            <person name="Krause K."/>
            <person name="Campoy J.A."/>
            <person name="Goel M."/>
            <person name="Folz-Donahue K."/>
            <person name="Kukat C."/>
            <person name="Huettel B."/>
            <person name="Schneeberger K."/>
        </authorList>
    </citation>
    <scope>NUCLEOTIDE SEQUENCE [LARGE SCALE GENOMIC DNA]</scope>
    <source>
        <strain evidence="2">SolTubOtavaFocal</strain>
        <tissue evidence="2">Leaves</tissue>
    </source>
</reference>
<keyword evidence="3" id="KW-1185">Reference proteome</keyword>